<dbReference type="PANTHER" id="PTHR43689">
    <property type="entry name" value="HYDROLASE"/>
    <property type="match status" value="1"/>
</dbReference>
<feature type="domain" description="AB hydrolase-1" evidence="1">
    <location>
        <begin position="27"/>
        <end position="233"/>
    </location>
</feature>
<protein>
    <submittedName>
        <fullName evidence="2">Pimeloyl-ACP methyl ester carboxylesterase</fullName>
    </submittedName>
</protein>
<comment type="caution">
    <text evidence="2">The sequence shown here is derived from an EMBL/GenBank/DDBJ whole genome shotgun (WGS) entry which is preliminary data.</text>
</comment>
<proteinExistence type="predicted"/>
<dbReference type="Proteomes" id="UP000294901">
    <property type="component" value="Unassembled WGS sequence"/>
</dbReference>
<gene>
    <name evidence="2" type="ORF">C8E87_0865</name>
</gene>
<dbReference type="PANTHER" id="PTHR43689:SF8">
    <property type="entry name" value="ALPHA_BETA-HYDROLASES SUPERFAMILY PROTEIN"/>
    <property type="match status" value="1"/>
</dbReference>
<dbReference type="InterPro" id="IPR000073">
    <property type="entry name" value="AB_hydrolase_1"/>
</dbReference>
<dbReference type="EMBL" id="SNWR01000001">
    <property type="protein sequence ID" value="TDO37255.1"/>
    <property type="molecule type" value="Genomic_DNA"/>
</dbReference>
<evidence type="ECO:0000313" key="3">
    <source>
        <dbReference type="Proteomes" id="UP000294901"/>
    </source>
</evidence>
<dbReference type="GO" id="GO:0003824">
    <property type="term" value="F:catalytic activity"/>
    <property type="evidence" value="ECO:0007669"/>
    <property type="project" value="UniProtKB-ARBA"/>
</dbReference>
<evidence type="ECO:0000259" key="1">
    <source>
        <dbReference type="Pfam" id="PF12697"/>
    </source>
</evidence>
<evidence type="ECO:0000313" key="2">
    <source>
        <dbReference type="EMBL" id="TDO37255.1"/>
    </source>
</evidence>
<organism evidence="2 3">
    <name type="scientific">Paractinoplanes brasiliensis</name>
    <dbReference type="NCBI Taxonomy" id="52695"/>
    <lineage>
        <taxon>Bacteria</taxon>
        <taxon>Bacillati</taxon>
        <taxon>Actinomycetota</taxon>
        <taxon>Actinomycetes</taxon>
        <taxon>Micromonosporales</taxon>
        <taxon>Micromonosporaceae</taxon>
        <taxon>Paractinoplanes</taxon>
    </lineage>
</organism>
<dbReference type="Pfam" id="PF12697">
    <property type="entry name" value="Abhydrolase_6"/>
    <property type="match status" value="1"/>
</dbReference>
<dbReference type="AlphaFoldDB" id="A0A4R6JRI0"/>
<accession>A0A4R6JRI0</accession>
<keyword evidence="3" id="KW-1185">Reference proteome</keyword>
<dbReference type="Gene3D" id="3.40.50.1820">
    <property type="entry name" value="alpha/beta hydrolase"/>
    <property type="match status" value="1"/>
</dbReference>
<dbReference type="InterPro" id="IPR029058">
    <property type="entry name" value="AB_hydrolase_fold"/>
</dbReference>
<reference evidence="2 3" key="1">
    <citation type="submission" date="2019-03" db="EMBL/GenBank/DDBJ databases">
        <title>Sequencing the genomes of 1000 actinobacteria strains.</title>
        <authorList>
            <person name="Klenk H.-P."/>
        </authorList>
    </citation>
    <scope>NUCLEOTIDE SEQUENCE [LARGE SCALE GENOMIC DNA]</scope>
    <source>
        <strain evidence="2 3">DSM 43805</strain>
    </source>
</reference>
<sequence length="277" mass="28209">MVGVPRSTILSRPSGPRPIIGGVTTCLLLHGGAGPAPMRPLAELLPSPVLVPTHPGFDGTDRPAELASIRDLAAHYAGRIDDDVTVVGNSIGGWVAAELALLGVPGLRGVVLVNAVGLDVPGHPVTDVRGLTPEELAKLSFHDPARVPADPSRQGPDVAALAAYTGMRMTDPTLRSRLSGAKVPAHVIWGESDGIVTADYGRAYAEAIPGATFTLLPEAGHLPQLEAPDRLAALIRVVVAGIGVSTPVRRGPLVVQPLGCGNAGGVTRLGSEAGGGC</sequence>
<name>A0A4R6JRI0_9ACTN</name>
<dbReference type="SUPFAM" id="SSF53474">
    <property type="entry name" value="alpha/beta-Hydrolases"/>
    <property type="match status" value="1"/>
</dbReference>